<dbReference type="Proteomes" id="UP001154015">
    <property type="component" value="Unassembled WGS sequence"/>
</dbReference>
<accession>A0ABN8V3P0</accession>
<protein>
    <submittedName>
        <fullName evidence="1">Uncharacterized protein</fullName>
    </submittedName>
</protein>
<comment type="caution">
    <text evidence="1">The sequence shown here is derived from an EMBL/GenBank/DDBJ whole genome shotgun (WGS) entry which is preliminary data.</text>
</comment>
<organism evidence="1 2">
    <name type="scientific">Streptomyces globisporus</name>
    <dbReference type="NCBI Taxonomy" id="1908"/>
    <lineage>
        <taxon>Bacteria</taxon>
        <taxon>Bacillati</taxon>
        <taxon>Actinomycetota</taxon>
        <taxon>Actinomycetes</taxon>
        <taxon>Kitasatosporales</taxon>
        <taxon>Streptomycetaceae</taxon>
        <taxon>Streptomyces</taxon>
    </lineage>
</organism>
<sequence length="78" mass="8413">MAGDPAGLLGVQGVQDVRPQQQAHMRVVAGVGTHSQPRISWAILPFCPRGASAPGSMLREARYRARKEARRDASRGYG</sequence>
<name>A0ABN8V3P0_STRGL</name>
<proteinExistence type="predicted"/>
<gene>
    <name evidence="1" type="ORF">SGL43_04189</name>
</gene>
<dbReference type="EMBL" id="CAKXYP010000011">
    <property type="protein sequence ID" value="CAH9417150.1"/>
    <property type="molecule type" value="Genomic_DNA"/>
</dbReference>
<reference evidence="1" key="1">
    <citation type="submission" date="2022-03" db="EMBL/GenBank/DDBJ databases">
        <authorList>
            <person name="Leyn A S."/>
        </authorList>
    </citation>
    <scope>NUCLEOTIDE SEQUENCE</scope>
    <source>
        <strain evidence="1">Streptomyces globisporus 4-3</strain>
    </source>
</reference>
<keyword evidence="2" id="KW-1185">Reference proteome</keyword>
<evidence type="ECO:0000313" key="1">
    <source>
        <dbReference type="EMBL" id="CAH9417150.1"/>
    </source>
</evidence>
<evidence type="ECO:0000313" key="2">
    <source>
        <dbReference type="Proteomes" id="UP001154015"/>
    </source>
</evidence>